<sequence length="65" mass="7394">MDASLTIEALEVAGATVLAPGYHTLSDLRHRGSRLAARRSWCQKARRRRYRLISPPSLTGVYRRK</sequence>
<dbReference type="AlphaFoldDB" id="A0A1N7HD67"/>
<proteinExistence type="predicted"/>
<evidence type="ECO:0000313" key="2">
    <source>
        <dbReference type="Proteomes" id="UP000186019"/>
    </source>
</evidence>
<dbReference type="EMBL" id="FTNV01000003">
    <property type="protein sequence ID" value="SIS22805.1"/>
    <property type="molecule type" value="Genomic_DNA"/>
</dbReference>
<keyword evidence="2" id="KW-1185">Reference proteome</keyword>
<evidence type="ECO:0000313" key="1">
    <source>
        <dbReference type="EMBL" id="SIS22805.1"/>
    </source>
</evidence>
<protein>
    <submittedName>
        <fullName evidence="1">Uncharacterized protein</fullName>
    </submittedName>
</protein>
<organism evidence="1 2">
    <name type="scientific">Roseovarius nanhaiticus</name>
    <dbReference type="NCBI Taxonomy" id="573024"/>
    <lineage>
        <taxon>Bacteria</taxon>
        <taxon>Pseudomonadati</taxon>
        <taxon>Pseudomonadota</taxon>
        <taxon>Alphaproteobacteria</taxon>
        <taxon>Rhodobacterales</taxon>
        <taxon>Roseobacteraceae</taxon>
        <taxon>Roseovarius</taxon>
    </lineage>
</organism>
<reference evidence="1 2" key="1">
    <citation type="submission" date="2017-01" db="EMBL/GenBank/DDBJ databases">
        <authorList>
            <person name="Mah S.A."/>
            <person name="Swanson W.J."/>
            <person name="Moy G.W."/>
            <person name="Vacquier V.D."/>
        </authorList>
    </citation>
    <scope>NUCLEOTIDE SEQUENCE [LARGE SCALE GENOMIC DNA]</scope>
    <source>
        <strain evidence="1 2">DSM 29590</strain>
    </source>
</reference>
<dbReference type="STRING" id="573024.SAMN05216208_2532"/>
<dbReference type="Proteomes" id="UP000186019">
    <property type="component" value="Unassembled WGS sequence"/>
</dbReference>
<gene>
    <name evidence="1" type="ORF">SAMN05421666_2783</name>
</gene>
<name>A0A1N7HD67_9RHOB</name>
<accession>A0A1N7HD67</accession>